<dbReference type="InterPro" id="IPR013830">
    <property type="entry name" value="SGNH_hydro"/>
</dbReference>
<accession>A0ABW0ET36</accession>
<gene>
    <name evidence="2" type="ORF">ACFPM7_22985</name>
</gene>
<evidence type="ECO:0000259" key="1">
    <source>
        <dbReference type="Pfam" id="PF13472"/>
    </source>
</evidence>
<name>A0ABW0ET36_9PSEU</name>
<sequence>MSTLHFHVLGDSLAAGVGCASADQTLSHRLAVALRDAGHDVDLRVHAVSGARSTDLAPQVRAASAVPVDLALVVIGANDLISFTPPEAGARLLGAAVADLTALGAAVLVATAPDLSIVSAVPGPYRDLVRIVSEGYSQAQAAAVLAAGGTVAAIPPALFDDFRRDPGLFSADRFHPSPLGYALIAGALAPHLLRTAPVPGGKNP</sequence>
<evidence type="ECO:0000313" key="3">
    <source>
        <dbReference type="Proteomes" id="UP001596157"/>
    </source>
</evidence>
<dbReference type="Pfam" id="PF13472">
    <property type="entry name" value="Lipase_GDSL_2"/>
    <property type="match status" value="1"/>
</dbReference>
<dbReference type="RefSeq" id="WP_378249799.1">
    <property type="nucleotide sequence ID" value="NZ_JBHSKF010000013.1"/>
</dbReference>
<dbReference type="SUPFAM" id="SSF52266">
    <property type="entry name" value="SGNH hydrolase"/>
    <property type="match status" value="1"/>
</dbReference>
<dbReference type="EMBL" id="JBHSKF010000013">
    <property type="protein sequence ID" value="MFC5289931.1"/>
    <property type="molecule type" value="Genomic_DNA"/>
</dbReference>
<proteinExistence type="predicted"/>
<reference evidence="3" key="1">
    <citation type="journal article" date="2019" name="Int. J. Syst. Evol. Microbiol.">
        <title>The Global Catalogue of Microorganisms (GCM) 10K type strain sequencing project: providing services to taxonomists for standard genome sequencing and annotation.</title>
        <authorList>
            <consortium name="The Broad Institute Genomics Platform"/>
            <consortium name="The Broad Institute Genome Sequencing Center for Infectious Disease"/>
            <person name="Wu L."/>
            <person name="Ma J."/>
        </authorList>
    </citation>
    <scope>NUCLEOTIDE SEQUENCE [LARGE SCALE GENOMIC DNA]</scope>
    <source>
        <strain evidence="3">CCUG 59778</strain>
    </source>
</reference>
<dbReference type="Gene3D" id="3.40.50.1110">
    <property type="entry name" value="SGNH hydrolase"/>
    <property type="match status" value="1"/>
</dbReference>
<feature type="domain" description="SGNH hydrolase-type esterase" evidence="1">
    <location>
        <begin position="8"/>
        <end position="183"/>
    </location>
</feature>
<dbReference type="PANTHER" id="PTHR30383:SF5">
    <property type="entry name" value="SGNH HYDROLASE-TYPE ESTERASE DOMAIN-CONTAINING PROTEIN"/>
    <property type="match status" value="1"/>
</dbReference>
<organism evidence="2 3">
    <name type="scientific">Actinokineospora guangxiensis</name>
    <dbReference type="NCBI Taxonomy" id="1490288"/>
    <lineage>
        <taxon>Bacteria</taxon>
        <taxon>Bacillati</taxon>
        <taxon>Actinomycetota</taxon>
        <taxon>Actinomycetes</taxon>
        <taxon>Pseudonocardiales</taxon>
        <taxon>Pseudonocardiaceae</taxon>
        <taxon>Actinokineospora</taxon>
    </lineage>
</organism>
<comment type="caution">
    <text evidence="2">The sequence shown here is derived from an EMBL/GenBank/DDBJ whole genome shotgun (WGS) entry which is preliminary data.</text>
</comment>
<protein>
    <submittedName>
        <fullName evidence="2">SGNH/GDSL hydrolase family protein</fullName>
    </submittedName>
</protein>
<dbReference type="PANTHER" id="PTHR30383">
    <property type="entry name" value="THIOESTERASE 1/PROTEASE 1/LYSOPHOSPHOLIPASE L1"/>
    <property type="match status" value="1"/>
</dbReference>
<keyword evidence="2" id="KW-0378">Hydrolase</keyword>
<keyword evidence="3" id="KW-1185">Reference proteome</keyword>
<dbReference type="InterPro" id="IPR036514">
    <property type="entry name" value="SGNH_hydro_sf"/>
</dbReference>
<dbReference type="InterPro" id="IPR051532">
    <property type="entry name" value="Ester_Hydrolysis_Enzymes"/>
</dbReference>
<evidence type="ECO:0000313" key="2">
    <source>
        <dbReference type="EMBL" id="MFC5289931.1"/>
    </source>
</evidence>
<dbReference type="Proteomes" id="UP001596157">
    <property type="component" value="Unassembled WGS sequence"/>
</dbReference>
<dbReference type="CDD" id="cd01836">
    <property type="entry name" value="FeeA_FeeB_like"/>
    <property type="match status" value="1"/>
</dbReference>
<dbReference type="GO" id="GO:0016787">
    <property type="term" value="F:hydrolase activity"/>
    <property type="evidence" value="ECO:0007669"/>
    <property type="project" value="UniProtKB-KW"/>
</dbReference>